<dbReference type="GO" id="GO:0016020">
    <property type="term" value="C:membrane"/>
    <property type="evidence" value="ECO:0007669"/>
    <property type="project" value="InterPro"/>
</dbReference>
<dbReference type="RefSeq" id="WP_077130158.1">
    <property type="nucleotide sequence ID" value="NZ_CP014263.1"/>
</dbReference>
<dbReference type="PANTHER" id="PTHR34220:SF7">
    <property type="entry name" value="SENSOR HISTIDINE KINASE YPDA"/>
    <property type="match status" value="1"/>
</dbReference>
<dbReference type="Proteomes" id="UP000187941">
    <property type="component" value="Chromosome"/>
</dbReference>
<feature type="transmembrane region" description="Helical" evidence="1">
    <location>
        <begin position="127"/>
        <end position="150"/>
    </location>
</feature>
<evidence type="ECO:0000256" key="1">
    <source>
        <dbReference type="SAM" id="Phobius"/>
    </source>
</evidence>
<keyword evidence="4" id="KW-1185">Reference proteome</keyword>
<dbReference type="PANTHER" id="PTHR34220">
    <property type="entry name" value="SENSOR HISTIDINE KINASE YPDA"/>
    <property type="match status" value="1"/>
</dbReference>
<keyword evidence="1" id="KW-0472">Membrane</keyword>
<feature type="transmembrane region" description="Helical" evidence="1">
    <location>
        <begin position="49"/>
        <end position="66"/>
    </location>
</feature>
<dbReference type="SUPFAM" id="SSF55874">
    <property type="entry name" value="ATPase domain of HSP90 chaperone/DNA topoisomerase II/histidine kinase"/>
    <property type="match status" value="1"/>
</dbReference>
<evidence type="ECO:0000313" key="3">
    <source>
        <dbReference type="EMBL" id="AQG78717.1"/>
    </source>
</evidence>
<name>A0A1P9WTL9_9BACT</name>
<dbReference type="KEGG" id="smon:AWR27_04830"/>
<sequence length="358" mass="41773">MDRSSPVTKLRQAFHTPRGYVYTAAFVTSAIRYVLILTLFPQYNATERLFFASLSFFFILLMWEVIHAFNQYLNRILPFESGVLRRFLIQTGCCLVVMVIIHTVFMNQFDRYYKDYFTPQFARAIKVASYFLDVLVVLAVNTAFFGFYFFGQWKKNLIEKETWAKERALLHQERISAQYDNLRNQLNPHFLFNSLSSLDGLIDDDPALARQFLQQLSKVFRYVLQHKDREQVPLETELSFIKNYISLLQTRFNGELQIECQISEESRDRQIVPVTLQILIENAIKHNVVSEARPLVIRLTTEDDYLTVSNPIQRKKQVATSNGLGLQNLQHLYGFLSKKPVLIEDNGVTFAVRVPLLE</sequence>
<dbReference type="EMBL" id="CP014263">
    <property type="protein sequence ID" value="AQG78717.1"/>
    <property type="molecule type" value="Genomic_DNA"/>
</dbReference>
<dbReference type="STRING" id="1178516.AWR27_04830"/>
<proteinExistence type="predicted"/>
<evidence type="ECO:0000313" key="4">
    <source>
        <dbReference type="Proteomes" id="UP000187941"/>
    </source>
</evidence>
<evidence type="ECO:0000259" key="2">
    <source>
        <dbReference type="Pfam" id="PF06580"/>
    </source>
</evidence>
<dbReference type="InterPro" id="IPR010559">
    <property type="entry name" value="Sig_transdc_His_kin_internal"/>
</dbReference>
<dbReference type="AlphaFoldDB" id="A0A1P9WTL9"/>
<feature type="domain" description="Signal transduction histidine kinase internal region" evidence="2">
    <location>
        <begin position="177"/>
        <end position="255"/>
    </location>
</feature>
<reference evidence="3 4" key="1">
    <citation type="submission" date="2016-01" db="EMBL/GenBank/DDBJ databases">
        <authorList>
            <person name="Oliw E.H."/>
        </authorList>
    </citation>
    <scope>NUCLEOTIDE SEQUENCE [LARGE SCALE GENOMIC DNA]</scope>
    <source>
        <strain evidence="3 4">DY10</strain>
    </source>
</reference>
<dbReference type="InterPro" id="IPR036890">
    <property type="entry name" value="HATPase_C_sf"/>
</dbReference>
<dbReference type="InterPro" id="IPR050640">
    <property type="entry name" value="Bact_2-comp_sensor_kinase"/>
</dbReference>
<dbReference type="OrthoDB" id="927174at2"/>
<gene>
    <name evidence="3" type="ORF">AWR27_04830</name>
</gene>
<dbReference type="GO" id="GO:0000155">
    <property type="term" value="F:phosphorelay sensor kinase activity"/>
    <property type="evidence" value="ECO:0007669"/>
    <property type="project" value="InterPro"/>
</dbReference>
<keyword evidence="1" id="KW-0812">Transmembrane</keyword>
<feature type="transmembrane region" description="Helical" evidence="1">
    <location>
        <begin position="87"/>
        <end position="107"/>
    </location>
</feature>
<dbReference type="Gene3D" id="3.30.565.10">
    <property type="entry name" value="Histidine kinase-like ATPase, C-terminal domain"/>
    <property type="match status" value="1"/>
</dbReference>
<protein>
    <recommendedName>
        <fullName evidence="2">Signal transduction histidine kinase internal region domain-containing protein</fullName>
    </recommendedName>
</protein>
<keyword evidence="1" id="KW-1133">Transmembrane helix</keyword>
<accession>A0A1P9WTL9</accession>
<dbReference type="Pfam" id="PF06580">
    <property type="entry name" value="His_kinase"/>
    <property type="match status" value="1"/>
</dbReference>
<organism evidence="3 4">
    <name type="scientific">Spirosoma montaniterrae</name>
    <dbReference type="NCBI Taxonomy" id="1178516"/>
    <lineage>
        <taxon>Bacteria</taxon>
        <taxon>Pseudomonadati</taxon>
        <taxon>Bacteroidota</taxon>
        <taxon>Cytophagia</taxon>
        <taxon>Cytophagales</taxon>
        <taxon>Cytophagaceae</taxon>
        <taxon>Spirosoma</taxon>
    </lineage>
</organism>
<feature type="transmembrane region" description="Helical" evidence="1">
    <location>
        <begin position="20"/>
        <end position="43"/>
    </location>
</feature>